<comment type="caution">
    <text evidence="4">The sequence shown here is derived from an EMBL/GenBank/DDBJ whole genome shotgun (WGS) entry which is preliminary data.</text>
</comment>
<protein>
    <submittedName>
        <fullName evidence="4">HDOD domain-containing protein</fullName>
    </submittedName>
</protein>
<dbReference type="InterPro" id="IPR052340">
    <property type="entry name" value="RNase_Y/CdgJ"/>
</dbReference>
<keyword evidence="5" id="KW-1185">Reference proteome</keyword>
<feature type="domain" description="Response regulatory" evidence="2">
    <location>
        <begin position="5"/>
        <end position="121"/>
    </location>
</feature>
<feature type="modified residue" description="4-aspartylphosphate" evidence="1">
    <location>
        <position position="57"/>
    </location>
</feature>
<gene>
    <name evidence="4" type="ORF">ACFOEE_03530</name>
</gene>
<accession>A0ABV7CG56</accession>
<evidence type="ECO:0000313" key="5">
    <source>
        <dbReference type="Proteomes" id="UP001595453"/>
    </source>
</evidence>
<dbReference type="InterPro" id="IPR011006">
    <property type="entry name" value="CheY-like_superfamily"/>
</dbReference>
<dbReference type="Pfam" id="PF00072">
    <property type="entry name" value="Response_reg"/>
    <property type="match status" value="1"/>
</dbReference>
<evidence type="ECO:0000259" key="2">
    <source>
        <dbReference type="PROSITE" id="PS50110"/>
    </source>
</evidence>
<dbReference type="SUPFAM" id="SSF52172">
    <property type="entry name" value="CheY-like"/>
    <property type="match status" value="1"/>
</dbReference>
<sequence>MLKITALVIDDDELILRALSRTLKHIDSDIDVFTLTQPLELLHWVAEHGAPDLLFCDSLMPECSGVEVLEQARLALPATVRCLLTGDLSTNLSWQVGNIAHCYFAKPFTKHQLVDVIKNTRQLKQLDLPQDTKATLGALRGLPALTATTSQILRSLREVPPRLDVVADLLSQDPPLAAKVMQIANSAFLGFIAPVHKTHQAVFRLGSHLLQAVITCFELERLMIPVGGEMEIARCITLAQQKMALAESLGEYLSLPRHLLEELQSCCFLSAIGPICATCLGQSDWSEKQQAELSAYLLALWGFESLVVTGQLYLHENYVDHQLITLLHAVISLQIGSGATCNDVQNALSGHLKALSYTEQVAKWRLKESQ</sequence>
<dbReference type="RefSeq" id="WP_377120974.1">
    <property type="nucleotide sequence ID" value="NZ_JBHRSD010000006.1"/>
</dbReference>
<dbReference type="Proteomes" id="UP001595453">
    <property type="component" value="Unassembled WGS sequence"/>
</dbReference>
<dbReference type="InterPro" id="IPR001789">
    <property type="entry name" value="Sig_transdc_resp-reg_receiver"/>
</dbReference>
<evidence type="ECO:0000259" key="3">
    <source>
        <dbReference type="PROSITE" id="PS51833"/>
    </source>
</evidence>
<feature type="domain" description="HDOD" evidence="3">
    <location>
        <begin position="142"/>
        <end position="333"/>
    </location>
</feature>
<dbReference type="PANTHER" id="PTHR33525">
    <property type="match status" value="1"/>
</dbReference>
<dbReference type="EMBL" id="JBHRSD010000006">
    <property type="protein sequence ID" value="MFC3031594.1"/>
    <property type="molecule type" value="Genomic_DNA"/>
</dbReference>
<reference evidence="5" key="1">
    <citation type="journal article" date="2019" name="Int. J. Syst. Evol. Microbiol.">
        <title>The Global Catalogue of Microorganisms (GCM) 10K type strain sequencing project: providing services to taxonomists for standard genome sequencing and annotation.</title>
        <authorList>
            <consortium name="The Broad Institute Genomics Platform"/>
            <consortium name="The Broad Institute Genome Sequencing Center for Infectious Disease"/>
            <person name="Wu L."/>
            <person name="Ma J."/>
        </authorList>
    </citation>
    <scope>NUCLEOTIDE SEQUENCE [LARGE SCALE GENOMIC DNA]</scope>
    <source>
        <strain evidence="5">KCTC 42730</strain>
    </source>
</reference>
<dbReference type="PANTHER" id="PTHR33525:SF5">
    <property type="entry name" value="TWO COMPONENT SIGNAL TRANSDUCTION SYSTEM RESPONSE REGULATOR"/>
    <property type="match status" value="1"/>
</dbReference>
<dbReference type="SUPFAM" id="SSF109604">
    <property type="entry name" value="HD-domain/PDEase-like"/>
    <property type="match status" value="1"/>
</dbReference>
<dbReference type="Pfam" id="PF08668">
    <property type="entry name" value="HDOD"/>
    <property type="match status" value="1"/>
</dbReference>
<dbReference type="SMART" id="SM00448">
    <property type="entry name" value="REC"/>
    <property type="match status" value="1"/>
</dbReference>
<proteinExistence type="predicted"/>
<evidence type="ECO:0000313" key="4">
    <source>
        <dbReference type="EMBL" id="MFC3031594.1"/>
    </source>
</evidence>
<dbReference type="InterPro" id="IPR013976">
    <property type="entry name" value="HDOD"/>
</dbReference>
<name>A0ABV7CG56_9GAMM</name>
<organism evidence="4 5">
    <name type="scientific">Pseudoalteromonas fenneropenaei</name>
    <dbReference type="NCBI Taxonomy" id="1737459"/>
    <lineage>
        <taxon>Bacteria</taxon>
        <taxon>Pseudomonadati</taxon>
        <taxon>Pseudomonadota</taxon>
        <taxon>Gammaproteobacteria</taxon>
        <taxon>Alteromonadales</taxon>
        <taxon>Pseudoalteromonadaceae</taxon>
        <taxon>Pseudoalteromonas</taxon>
    </lineage>
</organism>
<dbReference type="PROSITE" id="PS51833">
    <property type="entry name" value="HDOD"/>
    <property type="match status" value="1"/>
</dbReference>
<keyword evidence="1" id="KW-0597">Phosphoprotein</keyword>
<dbReference type="Gene3D" id="3.40.50.2300">
    <property type="match status" value="1"/>
</dbReference>
<evidence type="ECO:0000256" key="1">
    <source>
        <dbReference type="PROSITE-ProRule" id="PRU00169"/>
    </source>
</evidence>
<dbReference type="PROSITE" id="PS50110">
    <property type="entry name" value="RESPONSE_REGULATORY"/>
    <property type="match status" value="1"/>
</dbReference>
<dbReference type="Gene3D" id="1.10.3210.10">
    <property type="entry name" value="Hypothetical protein af1432"/>
    <property type="match status" value="1"/>
</dbReference>